<dbReference type="Proteomes" id="UP000593802">
    <property type="component" value="Chromosome"/>
</dbReference>
<protein>
    <recommendedName>
        <fullName evidence="3">DUF910 family protein</fullName>
    </recommendedName>
</protein>
<dbReference type="EMBL" id="AP023366">
    <property type="protein sequence ID" value="BCJ86586.1"/>
    <property type="molecule type" value="Genomic_DNA"/>
</dbReference>
<keyword evidence="2" id="KW-1185">Reference proteome</keyword>
<name>A0A7I8DCN1_9BACL</name>
<gene>
    <name evidence="1" type="ORF">skT53_15710</name>
</gene>
<proteinExistence type="predicted"/>
<dbReference type="KEGG" id="eff:skT53_15710"/>
<dbReference type="Gene3D" id="1.10.287.760">
    <property type="entry name" value="YqgQ-like"/>
    <property type="match status" value="1"/>
</dbReference>
<dbReference type="RefSeq" id="WP_200760576.1">
    <property type="nucleotide sequence ID" value="NZ_AP023366.1"/>
</dbReference>
<dbReference type="Pfam" id="PF06014">
    <property type="entry name" value="YqgQ-like"/>
    <property type="match status" value="1"/>
</dbReference>
<dbReference type="SUPFAM" id="SSF158379">
    <property type="entry name" value="YqgQ-like"/>
    <property type="match status" value="1"/>
</dbReference>
<sequence length="63" mass="7511">MAEDLFKVRELLKRFHVFVYTGNDQDDAVLMEAELEDLREMGLIELDEYMQAKLLLARVKNRH</sequence>
<evidence type="ECO:0000313" key="1">
    <source>
        <dbReference type="EMBL" id="BCJ86586.1"/>
    </source>
</evidence>
<evidence type="ECO:0000313" key="2">
    <source>
        <dbReference type="Proteomes" id="UP000593802"/>
    </source>
</evidence>
<organism evidence="1 2">
    <name type="scientific">Effusibacillus dendaii</name>
    <dbReference type="NCBI Taxonomy" id="2743772"/>
    <lineage>
        <taxon>Bacteria</taxon>
        <taxon>Bacillati</taxon>
        <taxon>Bacillota</taxon>
        <taxon>Bacilli</taxon>
        <taxon>Bacillales</taxon>
        <taxon>Alicyclobacillaceae</taxon>
        <taxon>Effusibacillus</taxon>
    </lineage>
</organism>
<accession>A0A7I8DCN1</accession>
<dbReference type="AlphaFoldDB" id="A0A7I8DCN1"/>
<dbReference type="InterPro" id="IPR023164">
    <property type="entry name" value="YqgQ-like_sf"/>
</dbReference>
<dbReference type="InterPro" id="IPR009256">
    <property type="entry name" value="YqgQ-like"/>
</dbReference>
<reference evidence="1 2" key="1">
    <citation type="submission" date="2020-08" db="EMBL/GenBank/DDBJ databases">
        <title>Complete Genome Sequence of Effusibacillus dendaii Strain skT53, Isolated from Farmland soil.</title>
        <authorList>
            <person name="Konishi T."/>
            <person name="Kawasaki H."/>
        </authorList>
    </citation>
    <scope>NUCLEOTIDE SEQUENCE [LARGE SCALE GENOMIC DNA]</scope>
    <source>
        <strain evidence="2">skT53</strain>
    </source>
</reference>
<evidence type="ECO:0008006" key="3">
    <source>
        <dbReference type="Google" id="ProtNLM"/>
    </source>
</evidence>